<evidence type="ECO:0000313" key="3">
    <source>
        <dbReference type="Proteomes" id="UP000652681"/>
    </source>
</evidence>
<keyword evidence="3" id="KW-1185">Reference proteome</keyword>
<evidence type="ECO:0000256" key="1">
    <source>
        <dbReference type="SAM" id="Phobius"/>
    </source>
</evidence>
<gene>
    <name evidence="2" type="ORF">H9Y05_14115</name>
</gene>
<dbReference type="AlphaFoldDB" id="A0A8J6P891"/>
<dbReference type="EMBL" id="JACVEL010000012">
    <property type="protein sequence ID" value="MBC9813607.1"/>
    <property type="molecule type" value="Genomic_DNA"/>
</dbReference>
<accession>A0A8J6P891</accession>
<name>A0A8J6P891_9FLAO</name>
<protein>
    <recommendedName>
        <fullName evidence="4">Transmembrane protein</fullName>
    </recommendedName>
</protein>
<feature type="transmembrane region" description="Helical" evidence="1">
    <location>
        <begin position="44"/>
        <end position="63"/>
    </location>
</feature>
<reference evidence="2" key="1">
    <citation type="submission" date="2020-09" db="EMBL/GenBank/DDBJ databases">
        <title>Taishania pollutisoli gen. nov., sp. nov., Isolated from Tetrabromobisphenol A-Contaminated Soil.</title>
        <authorList>
            <person name="Chen Q."/>
        </authorList>
    </citation>
    <scope>NUCLEOTIDE SEQUENCE</scope>
    <source>
        <strain evidence="2">CZZ-1</strain>
    </source>
</reference>
<organism evidence="2 3">
    <name type="scientific">Taishania pollutisoli</name>
    <dbReference type="NCBI Taxonomy" id="2766479"/>
    <lineage>
        <taxon>Bacteria</taxon>
        <taxon>Pseudomonadati</taxon>
        <taxon>Bacteroidota</taxon>
        <taxon>Flavobacteriia</taxon>
        <taxon>Flavobacteriales</taxon>
        <taxon>Crocinitomicaceae</taxon>
        <taxon>Taishania</taxon>
    </lineage>
</organism>
<proteinExistence type="predicted"/>
<sequence length="137" mass="15970">MNPRIWSTSPRMVYIQIAIMSLISISAIVCVLVVPGIAISAKTLLISTPFTSCLFLIIQVQYMELEEHQFVLKTILSKTAYRYDELKSYELKNEAGTNCLVIHLKKPLFFRRQFVFQGITKEHPEYLVFLEKIKRQR</sequence>
<keyword evidence="1" id="KW-1133">Transmembrane helix</keyword>
<comment type="caution">
    <text evidence="2">The sequence shown here is derived from an EMBL/GenBank/DDBJ whole genome shotgun (WGS) entry which is preliminary data.</text>
</comment>
<keyword evidence="1" id="KW-0812">Transmembrane</keyword>
<evidence type="ECO:0008006" key="4">
    <source>
        <dbReference type="Google" id="ProtNLM"/>
    </source>
</evidence>
<evidence type="ECO:0000313" key="2">
    <source>
        <dbReference type="EMBL" id="MBC9813607.1"/>
    </source>
</evidence>
<dbReference type="RefSeq" id="WP_216714655.1">
    <property type="nucleotide sequence ID" value="NZ_JACVEL010000012.1"/>
</dbReference>
<keyword evidence="1" id="KW-0472">Membrane</keyword>
<feature type="transmembrane region" description="Helical" evidence="1">
    <location>
        <begin position="12"/>
        <end position="38"/>
    </location>
</feature>
<dbReference type="Proteomes" id="UP000652681">
    <property type="component" value="Unassembled WGS sequence"/>
</dbReference>